<reference evidence="2 3" key="1">
    <citation type="submission" date="2017-11" db="EMBL/GenBank/DDBJ databases">
        <title>Isolation and Characterization of Family Methanocellaceae Species from Potential Methane Hydrate Area Offshore Southwestern Taiwan.</title>
        <authorList>
            <person name="Zhang W.-L."/>
            <person name="Chen W.-C."/>
            <person name="Lai M.-C."/>
            <person name="Chen S.-C."/>
        </authorList>
    </citation>
    <scope>NUCLEOTIDE SEQUENCE [LARGE SCALE GENOMIC DNA]</scope>
    <source>
        <strain evidence="2 3">CWC-04</strain>
    </source>
</reference>
<protein>
    <submittedName>
        <fullName evidence="2">Uncharacterized protein</fullName>
    </submittedName>
</protein>
<evidence type="ECO:0000256" key="1">
    <source>
        <dbReference type="SAM" id="Phobius"/>
    </source>
</evidence>
<keyword evidence="1" id="KW-0812">Transmembrane</keyword>
<feature type="transmembrane region" description="Helical" evidence="1">
    <location>
        <begin position="69"/>
        <end position="86"/>
    </location>
</feature>
<keyword evidence="1" id="KW-1133">Transmembrane helix</keyword>
<dbReference type="Proteomes" id="UP001320159">
    <property type="component" value="Unassembled WGS sequence"/>
</dbReference>
<dbReference type="EMBL" id="PGCK01000007">
    <property type="protein sequence ID" value="MCD1295208.1"/>
    <property type="molecule type" value="Genomic_DNA"/>
</dbReference>
<keyword evidence="1" id="KW-0472">Membrane</keyword>
<gene>
    <name evidence="2" type="ORF">CUJ83_09380</name>
</gene>
<evidence type="ECO:0000313" key="3">
    <source>
        <dbReference type="Proteomes" id="UP001320159"/>
    </source>
</evidence>
<name>A0AAP2RDB3_9EURY</name>
<proteinExistence type="predicted"/>
<accession>A0AAP2RDB3</accession>
<dbReference type="AlphaFoldDB" id="A0AAP2RDB3"/>
<sequence length="118" mass="13461">MIPYEMLIFLRLFTTMILLSAIVIMFKSIRPLSDGVIKDIFKSILYFAVFILVLQMVMVLFSSLIVDEVLLLSIVIMSLLAFALLITSASRIKSISDTFGFENEMNQLNMILKSKNKE</sequence>
<keyword evidence="3" id="KW-1185">Reference proteome</keyword>
<comment type="caution">
    <text evidence="2">The sequence shown here is derived from an EMBL/GenBank/DDBJ whole genome shotgun (WGS) entry which is preliminary data.</text>
</comment>
<organism evidence="2 3">
    <name type="scientific">Methanooceanicella nereidis</name>
    <dbReference type="NCBI Taxonomy" id="2052831"/>
    <lineage>
        <taxon>Archaea</taxon>
        <taxon>Methanobacteriati</taxon>
        <taxon>Methanobacteriota</taxon>
        <taxon>Stenosarchaea group</taxon>
        <taxon>Methanomicrobia</taxon>
        <taxon>Methanocellales</taxon>
        <taxon>Methanocellaceae</taxon>
        <taxon>Methanooceanicella</taxon>
    </lineage>
</organism>
<feature type="transmembrane region" description="Helical" evidence="1">
    <location>
        <begin position="44"/>
        <end position="63"/>
    </location>
</feature>
<evidence type="ECO:0000313" key="2">
    <source>
        <dbReference type="EMBL" id="MCD1295208.1"/>
    </source>
</evidence>
<dbReference type="RefSeq" id="WP_230742057.1">
    <property type="nucleotide sequence ID" value="NZ_PGCK01000007.1"/>
</dbReference>
<feature type="transmembrane region" description="Helical" evidence="1">
    <location>
        <begin position="6"/>
        <end position="24"/>
    </location>
</feature>